<dbReference type="EMBL" id="FOCI01000042">
    <property type="protein sequence ID" value="SEN83511.1"/>
    <property type="molecule type" value="Genomic_DNA"/>
</dbReference>
<accession>A0A1H8JSH7</accession>
<dbReference type="Pfam" id="PF00753">
    <property type="entry name" value="Lactamase_B"/>
    <property type="match status" value="1"/>
</dbReference>
<dbReference type="CDD" id="cd16278">
    <property type="entry name" value="metallo-hydrolase-like_MBL-fold"/>
    <property type="match status" value="1"/>
</dbReference>
<proteinExistence type="predicted"/>
<dbReference type="InterPro" id="IPR036866">
    <property type="entry name" value="RibonucZ/Hydroxyglut_hydro"/>
</dbReference>
<dbReference type="InterPro" id="IPR041516">
    <property type="entry name" value="LACTB2_WH"/>
</dbReference>
<name>A0A1H8JSH7_9RHOB</name>
<dbReference type="InterPro" id="IPR050662">
    <property type="entry name" value="Sec-metab_biosynth-thioest"/>
</dbReference>
<dbReference type="SMART" id="SM00849">
    <property type="entry name" value="Lactamase_B"/>
    <property type="match status" value="1"/>
</dbReference>
<dbReference type="Gene3D" id="1.10.10.10">
    <property type="entry name" value="Winged helix-like DNA-binding domain superfamily/Winged helix DNA-binding domain"/>
    <property type="match status" value="1"/>
</dbReference>
<dbReference type="RefSeq" id="WP_089905785.1">
    <property type="nucleotide sequence ID" value="NZ_FOCI01000042.1"/>
</dbReference>
<evidence type="ECO:0000313" key="3">
    <source>
        <dbReference type="Proteomes" id="UP000199585"/>
    </source>
</evidence>
<organism evidence="2 3">
    <name type="scientific">Loktanella fryxellensis</name>
    <dbReference type="NCBI Taxonomy" id="245187"/>
    <lineage>
        <taxon>Bacteria</taxon>
        <taxon>Pseudomonadati</taxon>
        <taxon>Pseudomonadota</taxon>
        <taxon>Alphaproteobacteria</taxon>
        <taxon>Rhodobacterales</taxon>
        <taxon>Roseobacteraceae</taxon>
        <taxon>Loktanella</taxon>
    </lineage>
</organism>
<dbReference type="Proteomes" id="UP000199585">
    <property type="component" value="Unassembled WGS sequence"/>
</dbReference>
<dbReference type="InterPro" id="IPR001279">
    <property type="entry name" value="Metallo-B-lactamas"/>
</dbReference>
<dbReference type="PANTHER" id="PTHR23131">
    <property type="entry name" value="ENDORIBONUCLEASE LACTB2"/>
    <property type="match status" value="1"/>
</dbReference>
<dbReference type="AlphaFoldDB" id="A0A1H8JSH7"/>
<protein>
    <submittedName>
        <fullName evidence="2">Glyoxylase, beta-lactamase superfamily II</fullName>
    </submittedName>
</protein>
<gene>
    <name evidence="2" type="ORF">SAMN04488003_1429</name>
</gene>
<dbReference type="Pfam" id="PF17778">
    <property type="entry name" value="WHD_BLACT"/>
    <property type="match status" value="1"/>
</dbReference>
<sequence>MDQQSAPVVGVAEAVARDLVRVLAPNPSAMTGWGTNSYVLGADRVVVVDPGPDDAVHLAALVRTIAGRAVSHIVVTHAHADHSPLARPLSRLTGAPVCGFGPADAGRSAVMQALVAAGYAGGGEGVDAGFAPDVALADGAVLDTGAGPLRVLHTPGHMGNHICLGWRDAAFSGDLVMGWTTSLISPPDGDIVDFIASCGRLRVLGAKVLYPGHGAPVTDPAARIDWLLAHRAERRAQVLAALDVPRDVAGLTAAVYTDVSPALWPIAARNVFAQLVALVGEGAVRAAPDLSPTSVFHRTGP</sequence>
<feature type="domain" description="Metallo-beta-lactamase" evidence="1">
    <location>
        <begin position="34"/>
        <end position="213"/>
    </location>
</feature>
<dbReference type="SUPFAM" id="SSF56281">
    <property type="entry name" value="Metallo-hydrolase/oxidoreductase"/>
    <property type="match status" value="1"/>
</dbReference>
<reference evidence="2 3" key="1">
    <citation type="submission" date="2016-10" db="EMBL/GenBank/DDBJ databases">
        <authorList>
            <person name="de Groot N.N."/>
        </authorList>
    </citation>
    <scope>NUCLEOTIDE SEQUENCE [LARGE SCALE GENOMIC DNA]</scope>
    <source>
        <strain evidence="2 3">DSM 16213</strain>
    </source>
</reference>
<evidence type="ECO:0000259" key="1">
    <source>
        <dbReference type="SMART" id="SM00849"/>
    </source>
</evidence>
<evidence type="ECO:0000313" key="2">
    <source>
        <dbReference type="EMBL" id="SEN83511.1"/>
    </source>
</evidence>
<dbReference type="OrthoDB" id="9788263at2"/>
<dbReference type="Gene3D" id="3.60.15.10">
    <property type="entry name" value="Ribonuclease Z/Hydroxyacylglutathione hydrolase-like"/>
    <property type="match status" value="1"/>
</dbReference>
<dbReference type="InterPro" id="IPR036388">
    <property type="entry name" value="WH-like_DNA-bd_sf"/>
</dbReference>
<dbReference type="PANTHER" id="PTHR23131:SF0">
    <property type="entry name" value="ENDORIBONUCLEASE LACTB2"/>
    <property type="match status" value="1"/>
</dbReference>
<dbReference type="STRING" id="245187.SAMN04488003_1429"/>
<keyword evidence="3" id="KW-1185">Reference proteome</keyword>